<protein>
    <submittedName>
        <fullName evidence="1">Uncharacterized protein</fullName>
    </submittedName>
</protein>
<dbReference type="EMBL" id="JAPEIS010000006">
    <property type="protein sequence ID" value="KAJ8065182.1"/>
    <property type="molecule type" value="Genomic_DNA"/>
</dbReference>
<gene>
    <name evidence="1" type="ORF">OCU04_005894</name>
</gene>
<organism evidence="1 2">
    <name type="scientific">Sclerotinia nivalis</name>
    <dbReference type="NCBI Taxonomy" id="352851"/>
    <lineage>
        <taxon>Eukaryota</taxon>
        <taxon>Fungi</taxon>
        <taxon>Dikarya</taxon>
        <taxon>Ascomycota</taxon>
        <taxon>Pezizomycotina</taxon>
        <taxon>Leotiomycetes</taxon>
        <taxon>Helotiales</taxon>
        <taxon>Sclerotiniaceae</taxon>
        <taxon>Sclerotinia</taxon>
    </lineage>
</organism>
<keyword evidence="2" id="KW-1185">Reference proteome</keyword>
<proteinExistence type="predicted"/>
<name>A0A9X0ALV3_9HELO</name>
<evidence type="ECO:0000313" key="1">
    <source>
        <dbReference type="EMBL" id="KAJ8065182.1"/>
    </source>
</evidence>
<dbReference type="AlphaFoldDB" id="A0A9X0ALV3"/>
<comment type="caution">
    <text evidence="1">The sequence shown here is derived from an EMBL/GenBank/DDBJ whole genome shotgun (WGS) entry which is preliminary data.</text>
</comment>
<evidence type="ECO:0000313" key="2">
    <source>
        <dbReference type="Proteomes" id="UP001152300"/>
    </source>
</evidence>
<accession>A0A9X0ALV3</accession>
<sequence>MKFTNIHSISGCYQHAISNQPVSSSFSGHQMLLLTVTSYLHSSPMKKFEDWRAKNIIVWSTFKFDVRKGEEKAWMPKQMIEKIIDEKWECGLLRRDLWEIVGGILESSSACVGDVMKMGKKWGGWER</sequence>
<dbReference type="Proteomes" id="UP001152300">
    <property type="component" value="Unassembled WGS sequence"/>
</dbReference>
<reference evidence="1" key="1">
    <citation type="submission" date="2022-11" db="EMBL/GenBank/DDBJ databases">
        <title>Genome Resource of Sclerotinia nivalis Strain SnTB1, a Plant Pathogen Isolated from American Ginseng.</title>
        <authorList>
            <person name="Fan S."/>
        </authorList>
    </citation>
    <scope>NUCLEOTIDE SEQUENCE</scope>
    <source>
        <strain evidence="1">SnTB1</strain>
    </source>
</reference>